<sequence length="147" mass="16587">LKITGYLGLKDIKGITSLVFTGYVSYEPTGCECCGIKNINHTVIKHGSRQTTVYMGLVFDRPAHIKLKKQRFYCKECGQTYTAKTPYIDARCTISNNVKLMMTKRLSKVISEKDIAEDLCVSPSTVHRHLKSLNESIQTTVNRSLPR</sequence>
<name>A0ABS0TCD8_9STAP</name>
<dbReference type="Pfam" id="PF14690">
    <property type="entry name" value="Zn_ribbon_ISL3"/>
    <property type="match status" value="1"/>
</dbReference>
<dbReference type="PANTHER" id="PTHR33498">
    <property type="entry name" value="TRANSPOSASE FOR INSERTION SEQUENCE ELEMENT IS1557"/>
    <property type="match status" value="1"/>
</dbReference>
<feature type="non-terminal residue" evidence="2">
    <location>
        <position position="147"/>
    </location>
</feature>
<keyword evidence="3" id="KW-1185">Reference proteome</keyword>
<feature type="domain" description="Transposase IS204/IS1001/IS1096/IS1165 zinc-finger" evidence="1">
    <location>
        <begin position="28"/>
        <end position="77"/>
    </location>
</feature>
<gene>
    <name evidence="2" type="ORF">HHH54_10925</name>
</gene>
<evidence type="ECO:0000259" key="1">
    <source>
        <dbReference type="Pfam" id="PF14690"/>
    </source>
</evidence>
<dbReference type="PANTHER" id="PTHR33498:SF1">
    <property type="entry name" value="TRANSPOSASE FOR INSERTION SEQUENCE ELEMENT IS1557"/>
    <property type="match status" value="1"/>
</dbReference>
<dbReference type="InterPro" id="IPR047951">
    <property type="entry name" value="Transpos_ISL3"/>
</dbReference>
<dbReference type="Proteomes" id="UP000751852">
    <property type="component" value="Unassembled WGS sequence"/>
</dbReference>
<reference evidence="2 3" key="1">
    <citation type="submission" date="2020-04" db="EMBL/GenBank/DDBJ databases">
        <title>Staphylococcus species from domestic dog.</title>
        <authorList>
            <person name="Paterson G.K."/>
        </authorList>
    </citation>
    <scope>NUCLEOTIDE SEQUENCE [LARGE SCALE GENOMIC DNA]</scope>
    <source>
        <strain evidence="2 3">H16/1A</strain>
    </source>
</reference>
<comment type="caution">
    <text evidence="2">The sequence shown here is derived from an EMBL/GenBank/DDBJ whole genome shotgun (WGS) entry which is preliminary data.</text>
</comment>
<feature type="non-terminal residue" evidence="2">
    <location>
        <position position="1"/>
    </location>
</feature>
<dbReference type="RefSeq" id="WP_198618816.1">
    <property type="nucleotide sequence ID" value="NZ_JABANU010000066.1"/>
</dbReference>
<evidence type="ECO:0000313" key="2">
    <source>
        <dbReference type="EMBL" id="MBI5976057.1"/>
    </source>
</evidence>
<protein>
    <submittedName>
        <fullName evidence="2">Transposase</fullName>
    </submittedName>
</protein>
<dbReference type="InterPro" id="IPR029261">
    <property type="entry name" value="Transposase_Znf"/>
</dbReference>
<proteinExistence type="predicted"/>
<evidence type="ECO:0000313" key="3">
    <source>
        <dbReference type="Proteomes" id="UP000751852"/>
    </source>
</evidence>
<accession>A0ABS0TCD8</accession>
<organism evidence="2 3">
    <name type="scientific">Staphylococcus canis</name>
    <dbReference type="NCBI Taxonomy" id="2724942"/>
    <lineage>
        <taxon>Bacteria</taxon>
        <taxon>Bacillati</taxon>
        <taxon>Bacillota</taxon>
        <taxon>Bacilli</taxon>
        <taxon>Bacillales</taxon>
        <taxon>Staphylococcaceae</taxon>
        <taxon>Staphylococcus</taxon>
    </lineage>
</organism>
<dbReference type="EMBL" id="JABANU010000066">
    <property type="protein sequence ID" value="MBI5976057.1"/>
    <property type="molecule type" value="Genomic_DNA"/>
</dbReference>